<proteinExistence type="predicted"/>
<gene>
    <name evidence="2" type="ORF">ACFQDM_03325</name>
</gene>
<keyword evidence="1" id="KW-0732">Signal</keyword>
<dbReference type="PROSITE" id="PS51257">
    <property type="entry name" value="PROKAR_LIPOPROTEIN"/>
    <property type="match status" value="1"/>
</dbReference>
<feature type="signal peptide" evidence="1">
    <location>
        <begin position="1"/>
        <end position="22"/>
    </location>
</feature>
<evidence type="ECO:0008006" key="4">
    <source>
        <dbReference type="Google" id="ProtNLM"/>
    </source>
</evidence>
<name>A0ABW1S755_9PROT</name>
<evidence type="ECO:0000313" key="2">
    <source>
        <dbReference type="EMBL" id="MFC6197089.1"/>
    </source>
</evidence>
<accession>A0ABW1S755</accession>
<keyword evidence="3" id="KW-1185">Reference proteome</keyword>
<evidence type="ECO:0000313" key="3">
    <source>
        <dbReference type="Proteomes" id="UP001596303"/>
    </source>
</evidence>
<organism evidence="2 3">
    <name type="scientific">Ponticaulis profundi</name>
    <dbReference type="NCBI Taxonomy" id="2665222"/>
    <lineage>
        <taxon>Bacteria</taxon>
        <taxon>Pseudomonadati</taxon>
        <taxon>Pseudomonadota</taxon>
        <taxon>Alphaproteobacteria</taxon>
        <taxon>Hyphomonadales</taxon>
        <taxon>Hyphomonadaceae</taxon>
        <taxon>Ponticaulis</taxon>
    </lineage>
</organism>
<protein>
    <recommendedName>
        <fullName evidence="4">Lipoprotein</fullName>
    </recommendedName>
</protein>
<reference evidence="3" key="1">
    <citation type="journal article" date="2019" name="Int. J. Syst. Evol. Microbiol.">
        <title>The Global Catalogue of Microorganisms (GCM) 10K type strain sequencing project: providing services to taxonomists for standard genome sequencing and annotation.</title>
        <authorList>
            <consortium name="The Broad Institute Genomics Platform"/>
            <consortium name="The Broad Institute Genome Sequencing Center for Infectious Disease"/>
            <person name="Wu L."/>
            <person name="Ma J."/>
        </authorList>
    </citation>
    <scope>NUCLEOTIDE SEQUENCE [LARGE SCALE GENOMIC DNA]</scope>
    <source>
        <strain evidence="3">CGMCC-1.15741</strain>
    </source>
</reference>
<dbReference type="RefSeq" id="WP_377375457.1">
    <property type="nucleotide sequence ID" value="NZ_JBHSSW010000004.1"/>
</dbReference>
<comment type="caution">
    <text evidence="2">The sequence shown here is derived from an EMBL/GenBank/DDBJ whole genome shotgun (WGS) entry which is preliminary data.</text>
</comment>
<dbReference type="Proteomes" id="UP001596303">
    <property type="component" value="Unassembled WGS sequence"/>
</dbReference>
<dbReference type="EMBL" id="JBHSSW010000004">
    <property type="protein sequence ID" value="MFC6197089.1"/>
    <property type="molecule type" value="Genomic_DNA"/>
</dbReference>
<sequence length="145" mass="15676">MIYTFRALSVASIAALSFVAASCSSVSVDPCSRAGVDARMEDSLSDYARSVRGDINDIRQAGRFMGGETTFGAMRIAKAVSALENMIDRFNSDVVPDIQAIQDECGAVVVTRDVFFEFLDDAGVNRNVRDWADRMASMIEDGAAD</sequence>
<feature type="chain" id="PRO_5046872094" description="Lipoprotein" evidence="1">
    <location>
        <begin position="23"/>
        <end position="145"/>
    </location>
</feature>
<evidence type="ECO:0000256" key="1">
    <source>
        <dbReference type="SAM" id="SignalP"/>
    </source>
</evidence>